<proteinExistence type="predicted"/>
<sequence>MSLGRETAAPAEVRWDPAGQTLPAIAMPQPPARDGTSVPRYAARVTVKTVSHRRKPTPRDPASNPGHIGPRKVFLSTTEVPAGHCCAGVLGYNTSARGCASSGSGSGSGREAPHLLPRCGRAGAERAGCRPGLRLRASADKAGSKRADGTGSAGGSYRLAEHGASPQIHGRAPETAPGQD</sequence>
<dbReference type="AlphaFoldDB" id="A0A833YFM6"/>
<accession>A0A833YFM6</accession>
<dbReference type="EMBL" id="JABVXQ010000014">
    <property type="protein sequence ID" value="KAF6078318.1"/>
    <property type="molecule type" value="Genomic_DNA"/>
</dbReference>
<feature type="region of interest" description="Disordered" evidence="1">
    <location>
        <begin position="1"/>
        <end position="71"/>
    </location>
</feature>
<protein>
    <submittedName>
        <fullName evidence="2">Uncharacterized protein</fullName>
    </submittedName>
</protein>
<dbReference type="Proteomes" id="UP000664940">
    <property type="component" value="Unassembled WGS sequence"/>
</dbReference>
<organism evidence="2 3">
    <name type="scientific">Phyllostomus discolor</name>
    <name type="common">pale spear-nosed bat</name>
    <dbReference type="NCBI Taxonomy" id="89673"/>
    <lineage>
        <taxon>Eukaryota</taxon>
        <taxon>Metazoa</taxon>
        <taxon>Chordata</taxon>
        <taxon>Craniata</taxon>
        <taxon>Vertebrata</taxon>
        <taxon>Euteleostomi</taxon>
        <taxon>Mammalia</taxon>
        <taxon>Eutheria</taxon>
        <taxon>Laurasiatheria</taxon>
        <taxon>Chiroptera</taxon>
        <taxon>Yangochiroptera</taxon>
        <taxon>Phyllostomidae</taxon>
        <taxon>Phyllostominae</taxon>
        <taxon>Phyllostomus</taxon>
    </lineage>
</organism>
<evidence type="ECO:0000256" key="1">
    <source>
        <dbReference type="SAM" id="MobiDB-lite"/>
    </source>
</evidence>
<reference evidence="2 3" key="1">
    <citation type="journal article" date="2020" name="Nature">
        <title>Six reference-quality genomes reveal evolution of bat adaptations.</title>
        <authorList>
            <person name="Jebb D."/>
            <person name="Huang Z."/>
            <person name="Pippel M."/>
            <person name="Hughes G.M."/>
            <person name="Lavrichenko K."/>
            <person name="Devanna P."/>
            <person name="Winkler S."/>
            <person name="Jermiin L.S."/>
            <person name="Skirmuntt E.C."/>
            <person name="Katzourakis A."/>
            <person name="Burkitt-Gray L."/>
            <person name="Ray D.A."/>
            <person name="Sullivan K.A.M."/>
            <person name="Roscito J.G."/>
            <person name="Kirilenko B.M."/>
            <person name="Davalos L.M."/>
            <person name="Corthals A.P."/>
            <person name="Power M.L."/>
            <person name="Jones G."/>
            <person name="Ransome R.D."/>
            <person name="Dechmann D.K.N."/>
            <person name="Locatelli A.G."/>
            <person name="Puechmaille S.J."/>
            <person name="Fedrigo O."/>
            <person name="Jarvis E.D."/>
            <person name="Hiller M."/>
            <person name="Vernes S.C."/>
            <person name="Myers E.W."/>
            <person name="Teeling E.C."/>
        </authorList>
    </citation>
    <scope>NUCLEOTIDE SEQUENCE [LARGE SCALE GENOMIC DNA]</scope>
    <source>
        <strain evidence="2">Bat1K_MPI-CBG_1</strain>
    </source>
</reference>
<name>A0A833YFM6_9CHIR</name>
<feature type="region of interest" description="Disordered" evidence="1">
    <location>
        <begin position="122"/>
        <end position="180"/>
    </location>
</feature>
<evidence type="ECO:0000313" key="2">
    <source>
        <dbReference type="EMBL" id="KAF6078318.1"/>
    </source>
</evidence>
<feature type="compositionally biased region" description="Basic and acidic residues" evidence="1">
    <location>
        <begin position="137"/>
        <end position="148"/>
    </location>
</feature>
<gene>
    <name evidence="2" type="ORF">HJG60_009168</name>
</gene>
<evidence type="ECO:0000313" key="3">
    <source>
        <dbReference type="Proteomes" id="UP000664940"/>
    </source>
</evidence>
<comment type="caution">
    <text evidence="2">The sequence shown here is derived from an EMBL/GenBank/DDBJ whole genome shotgun (WGS) entry which is preliminary data.</text>
</comment>